<sequence length="208" mass="23549">MPRRGCHHSGDWGWTGRISSGNPYLCVNSFLRMEIQMETERLVIRRLTMHDAEALLAIMGKPEVMYAWEHGFTHADVVQWIERQLARYRDDGYGYFALELKGEGKVIGQAGLMKTAFNGREAVELGYILDDSCWHRGYAVEAARECLRYASVDLRLAEVYCSIRPQNTASIRVALALGMKQCGSHTVIYRGKEMPHLLFSKSLAADGM</sequence>
<dbReference type="PANTHER" id="PTHR43792:SF1">
    <property type="entry name" value="N-ACETYLTRANSFERASE DOMAIN-CONTAINING PROTEIN"/>
    <property type="match status" value="1"/>
</dbReference>
<feature type="domain" description="N-acetyltransferase" evidence="1">
    <location>
        <begin position="42"/>
        <end position="204"/>
    </location>
</feature>
<dbReference type="GO" id="GO:0016747">
    <property type="term" value="F:acyltransferase activity, transferring groups other than amino-acyl groups"/>
    <property type="evidence" value="ECO:0007669"/>
    <property type="project" value="InterPro"/>
</dbReference>
<dbReference type="InterPro" id="IPR016181">
    <property type="entry name" value="Acyl_CoA_acyltransferase"/>
</dbReference>
<evidence type="ECO:0000259" key="1">
    <source>
        <dbReference type="PROSITE" id="PS51186"/>
    </source>
</evidence>
<dbReference type="Proteomes" id="UP000823771">
    <property type="component" value="Unassembled WGS sequence"/>
</dbReference>
<dbReference type="AlphaFoldDB" id="A0A9D9IUG2"/>
<dbReference type="PANTHER" id="PTHR43792">
    <property type="entry name" value="GNAT FAMILY, PUTATIVE (AFU_ORTHOLOGUE AFUA_3G00765)-RELATED-RELATED"/>
    <property type="match status" value="1"/>
</dbReference>
<name>A0A9D9IUG2_9BACT</name>
<reference evidence="2" key="2">
    <citation type="journal article" date="2021" name="PeerJ">
        <title>Extensive microbial diversity within the chicken gut microbiome revealed by metagenomics and culture.</title>
        <authorList>
            <person name="Gilroy R."/>
            <person name="Ravi A."/>
            <person name="Getino M."/>
            <person name="Pursley I."/>
            <person name="Horton D.L."/>
            <person name="Alikhan N.F."/>
            <person name="Baker D."/>
            <person name="Gharbi K."/>
            <person name="Hall N."/>
            <person name="Watson M."/>
            <person name="Adriaenssens E.M."/>
            <person name="Foster-Nyarko E."/>
            <person name="Jarju S."/>
            <person name="Secka A."/>
            <person name="Antonio M."/>
            <person name="Oren A."/>
            <person name="Chaudhuri R.R."/>
            <person name="La Ragione R."/>
            <person name="Hildebrand F."/>
            <person name="Pallen M.J."/>
        </authorList>
    </citation>
    <scope>NUCLEOTIDE SEQUENCE</scope>
    <source>
        <strain evidence="2">2478</strain>
    </source>
</reference>
<evidence type="ECO:0000313" key="2">
    <source>
        <dbReference type="EMBL" id="MBO8478241.1"/>
    </source>
</evidence>
<reference evidence="2" key="1">
    <citation type="submission" date="2020-10" db="EMBL/GenBank/DDBJ databases">
        <authorList>
            <person name="Gilroy R."/>
        </authorList>
    </citation>
    <scope>NUCLEOTIDE SEQUENCE</scope>
    <source>
        <strain evidence="2">2478</strain>
    </source>
</reference>
<protein>
    <submittedName>
        <fullName evidence="2">GNAT family N-acetyltransferase</fullName>
    </submittedName>
</protein>
<dbReference type="PROSITE" id="PS51186">
    <property type="entry name" value="GNAT"/>
    <property type="match status" value="1"/>
</dbReference>
<dbReference type="EMBL" id="JADILZ010000043">
    <property type="protein sequence ID" value="MBO8478241.1"/>
    <property type="molecule type" value="Genomic_DNA"/>
</dbReference>
<dbReference type="Pfam" id="PF13302">
    <property type="entry name" value="Acetyltransf_3"/>
    <property type="match status" value="1"/>
</dbReference>
<dbReference type="Gene3D" id="3.40.630.30">
    <property type="match status" value="1"/>
</dbReference>
<accession>A0A9D9IUG2</accession>
<dbReference type="SUPFAM" id="SSF55729">
    <property type="entry name" value="Acyl-CoA N-acyltransferases (Nat)"/>
    <property type="match status" value="1"/>
</dbReference>
<organism evidence="2 3">
    <name type="scientific">Candidatus Cryptobacteroides excrementipullorum</name>
    <dbReference type="NCBI Taxonomy" id="2840761"/>
    <lineage>
        <taxon>Bacteria</taxon>
        <taxon>Pseudomonadati</taxon>
        <taxon>Bacteroidota</taxon>
        <taxon>Bacteroidia</taxon>
        <taxon>Bacteroidales</taxon>
        <taxon>Candidatus Cryptobacteroides</taxon>
    </lineage>
</organism>
<proteinExistence type="predicted"/>
<dbReference type="InterPro" id="IPR051531">
    <property type="entry name" value="N-acetyltransferase"/>
</dbReference>
<gene>
    <name evidence="2" type="ORF">IAB80_05090</name>
</gene>
<evidence type="ECO:0000313" key="3">
    <source>
        <dbReference type="Proteomes" id="UP000823771"/>
    </source>
</evidence>
<dbReference type="InterPro" id="IPR000182">
    <property type="entry name" value="GNAT_dom"/>
</dbReference>
<comment type="caution">
    <text evidence="2">The sequence shown here is derived from an EMBL/GenBank/DDBJ whole genome shotgun (WGS) entry which is preliminary data.</text>
</comment>